<evidence type="ECO:0000313" key="3">
    <source>
        <dbReference type="Proteomes" id="UP000238479"/>
    </source>
</evidence>
<evidence type="ECO:0000313" key="2">
    <source>
        <dbReference type="EMBL" id="PRQ19541.1"/>
    </source>
</evidence>
<reference evidence="2 3" key="1">
    <citation type="journal article" date="2018" name="Nat. Genet.">
        <title>The Rosa genome provides new insights in the design of modern roses.</title>
        <authorList>
            <person name="Bendahmane M."/>
        </authorList>
    </citation>
    <scope>NUCLEOTIDE SEQUENCE [LARGE SCALE GENOMIC DNA]</scope>
    <source>
        <strain evidence="3">cv. Old Blush</strain>
    </source>
</reference>
<accession>A0A2P6PC85</accession>
<dbReference type="AlphaFoldDB" id="A0A2P6PC85"/>
<feature type="domain" description="Transposase-associated" evidence="1">
    <location>
        <begin position="5"/>
        <end position="46"/>
    </location>
</feature>
<dbReference type="Pfam" id="PF13963">
    <property type="entry name" value="Transpos_assoc"/>
    <property type="match status" value="1"/>
</dbReference>
<proteinExistence type="predicted"/>
<evidence type="ECO:0000259" key="1">
    <source>
        <dbReference type="Pfam" id="PF13963"/>
    </source>
</evidence>
<keyword evidence="3" id="KW-1185">Reference proteome</keyword>
<name>A0A2P6PC85_ROSCH</name>
<protein>
    <submittedName>
        <fullName evidence="2">Putative Transposase-associated domain-containing protein</fullName>
    </submittedName>
</protein>
<gene>
    <name evidence="2" type="ORF">RchiOBHm_Chr7g0218301</name>
</gene>
<sequence length="52" mass="5864">MVMDKSWIQLATRGKPESIKGVKEFIDFATAHMKPGSNLIPCPCLNMGRRCR</sequence>
<comment type="caution">
    <text evidence="2">The sequence shown here is derived from an EMBL/GenBank/DDBJ whole genome shotgun (WGS) entry which is preliminary data.</text>
</comment>
<dbReference type="Gramene" id="PRQ19541">
    <property type="protein sequence ID" value="PRQ19541"/>
    <property type="gene ID" value="RchiOBHm_Chr7g0218301"/>
</dbReference>
<organism evidence="2 3">
    <name type="scientific">Rosa chinensis</name>
    <name type="common">China rose</name>
    <dbReference type="NCBI Taxonomy" id="74649"/>
    <lineage>
        <taxon>Eukaryota</taxon>
        <taxon>Viridiplantae</taxon>
        <taxon>Streptophyta</taxon>
        <taxon>Embryophyta</taxon>
        <taxon>Tracheophyta</taxon>
        <taxon>Spermatophyta</taxon>
        <taxon>Magnoliopsida</taxon>
        <taxon>eudicotyledons</taxon>
        <taxon>Gunneridae</taxon>
        <taxon>Pentapetalae</taxon>
        <taxon>rosids</taxon>
        <taxon>fabids</taxon>
        <taxon>Rosales</taxon>
        <taxon>Rosaceae</taxon>
        <taxon>Rosoideae</taxon>
        <taxon>Rosoideae incertae sedis</taxon>
        <taxon>Rosa</taxon>
    </lineage>
</organism>
<dbReference type="InterPro" id="IPR029480">
    <property type="entry name" value="Transpos_assoc"/>
</dbReference>
<dbReference type="Proteomes" id="UP000238479">
    <property type="component" value="Chromosome 7"/>
</dbReference>
<dbReference type="EMBL" id="PDCK01000045">
    <property type="protein sequence ID" value="PRQ19541.1"/>
    <property type="molecule type" value="Genomic_DNA"/>
</dbReference>